<gene>
    <name evidence="4" type="ORF">METZ01_LOCUS418429</name>
</gene>
<evidence type="ECO:0000313" key="4">
    <source>
        <dbReference type="EMBL" id="SVD65575.1"/>
    </source>
</evidence>
<dbReference type="SUPFAM" id="SSF53187">
    <property type="entry name" value="Zn-dependent exopeptidases"/>
    <property type="match status" value="1"/>
</dbReference>
<evidence type="ECO:0000256" key="3">
    <source>
        <dbReference type="ARBA" id="ARBA00022801"/>
    </source>
</evidence>
<dbReference type="PANTHER" id="PTHR42994:SF2">
    <property type="entry name" value="PEPTIDASE"/>
    <property type="match status" value="1"/>
</dbReference>
<dbReference type="EMBL" id="UINC01164627">
    <property type="protein sequence ID" value="SVD65575.1"/>
    <property type="molecule type" value="Genomic_DNA"/>
</dbReference>
<reference evidence="4" key="1">
    <citation type="submission" date="2018-05" db="EMBL/GenBank/DDBJ databases">
        <authorList>
            <person name="Lanie J.A."/>
            <person name="Ng W.-L."/>
            <person name="Kazmierczak K.M."/>
            <person name="Andrzejewski T.M."/>
            <person name="Davidsen T.M."/>
            <person name="Wayne K.J."/>
            <person name="Tettelin H."/>
            <person name="Glass J.I."/>
            <person name="Rusch D."/>
            <person name="Podicherti R."/>
            <person name="Tsui H.-C.T."/>
            <person name="Winkler M.E."/>
        </authorList>
    </citation>
    <scope>NUCLEOTIDE SEQUENCE</scope>
</reference>
<proteinExistence type="predicted"/>
<dbReference type="InterPro" id="IPR008007">
    <property type="entry name" value="Peptidase_M42"/>
</dbReference>
<dbReference type="Pfam" id="PF05343">
    <property type="entry name" value="Peptidase_M42"/>
    <property type="match status" value="1"/>
</dbReference>
<keyword evidence="3" id="KW-0378">Hydrolase</keyword>
<dbReference type="GO" id="GO:0016787">
    <property type="term" value="F:hydrolase activity"/>
    <property type="evidence" value="ECO:0007669"/>
    <property type="project" value="UniProtKB-KW"/>
</dbReference>
<dbReference type="Gene3D" id="3.40.630.10">
    <property type="entry name" value="Zn peptidases"/>
    <property type="match status" value="1"/>
</dbReference>
<name>A0A382X4P2_9ZZZZ</name>
<evidence type="ECO:0008006" key="5">
    <source>
        <dbReference type="Google" id="ProtNLM"/>
    </source>
</evidence>
<keyword evidence="2" id="KW-0479">Metal-binding</keyword>
<dbReference type="InterPro" id="IPR001261">
    <property type="entry name" value="ArgE/DapE_CS"/>
</dbReference>
<dbReference type="GO" id="GO:0046872">
    <property type="term" value="F:metal ion binding"/>
    <property type="evidence" value="ECO:0007669"/>
    <property type="project" value="UniProtKB-KW"/>
</dbReference>
<dbReference type="PANTHER" id="PTHR42994">
    <property type="entry name" value="PEPTIDASE T"/>
    <property type="match status" value="1"/>
</dbReference>
<sequence length="157" mass="16863">MNTDRITNTLVELCEIPSPSRCERPVADYILSRINSLGLDTVEDNAGDDLNGDTGNIIVRVDGKSSSSLLLTAHMDTVMPVGGLPDRINVNITDGVVHTDQNSILGADDKAGIAIALEVLHHRVETSNDMHPLEIVFTVQEEIGARGAAYLDKDSIS</sequence>
<comment type="cofactor">
    <cofactor evidence="1">
        <name>Zn(2+)</name>
        <dbReference type="ChEBI" id="CHEBI:29105"/>
    </cofactor>
</comment>
<protein>
    <recommendedName>
        <fullName evidence="5">Peptidase M28 domain-containing protein</fullName>
    </recommendedName>
</protein>
<organism evidence="4">
    <name type="scientific">marine metagenome</name>
    <dbReference type="NCBI Taxonomy" id="408172"/>
    <lineage>
        <taxon>unclassified sequences</taxon>
        <taxon>metagenomes</taxon>
        <taxon>ecological metagenomes</taxon>
    </lineage>
</organism>
<dbReference type="PROSITE" id="PS00758">
    <property type="entry name" value="ARGE_DAPE_CPG2_1"/>
    <property type="match status" value="1"/>
</dbReference>
<feature type="non-terminal residue" evidence="4">
    <location>
        <position position="157"/>
    </location>
</feature>
<evidence type="ECO:0000256" key="2">
    <source>
        <dbReference type="ARBA" id="ARBA00022723"/>
    </source>
</evidence>
<dbReference type="AlphaFoldDB" id="A0A382X4P2"/>
<accession>A0A382X4P2</accession>
<evidence type="ECO:0000256" key="1">
    <source>
        <dbReference type="ARBA" id="ARBA00001947"/>
    </source>
</evidence>